<name>A0A9P6KFP3_9FUNG</name>
<evidence type="ECO:0000256" key="2">
    <source>
        <dbReference type="ARBA" id="ARBA00004613"/>
    </source>
</evidence>
<dbReference type="OrthoDB" id="2414517at2759"/>
<feature type="compositionally biased region" description="Acidic residues" evidence="4">
    <location>
        <begin position="133"/>
        <end position="168"/>
    </location>
</feature>
<evidence type="ECO:0000256" key="3">
    <source>
        <dbReference type="ARBA" id="ARBA00022525"/>
    </source>
</evidence>
<dbReference type="Proteomes" id="UP000780801">
    <property type="component" value="Unassembled WGS sequence"/>
</dbReference>
<evidence type="ECO:0000313" key="6">
    <source>
        <dbReference type="EMBL" id="KAF9583839.1"/>
    </source>
</evidence>
<evidence type="ECO:0000259" key="5">
    <source>
        <dbReference type="Pfam" id="PF20147"/>
    </source>
</evidence>
<dbReference type="GO" id="GO:0043657">
    <property type="term" value="C:host cell"/>
    <property type="evidence" value="ECO:0007669"/>
    <property type="project" value="UniProtKB-SubCell"/>
</dbReference>
<comment type="caution">
    <text evidence="6">The sequence shown here is derived from an EMBL/GenBank/DDBJ whole genome shotgun (WGS) entry which is preliminary data.</text>
</comment>
<dbReference type="Pfam" id="PF20147">
    <property type="entry name" value="Crinkler"/>
    <property type="match status" value="1"/>
</dbReference>
<dbReference type="EMBL" id="JAABOA010000574">
    <property type="protein sequence ID" value="KAF9583839.1"/>
    <property type="molecule type" value="Genomic_DNA"/>
</dbReference>
<feature type="domain" description="Crinkler effector protein N-terminal" evidence="5">
    <location>
        <begin position="6"/>
        <end position="106"/>
    </location>
</feature>
<sequence>MLNYKTLLCFVDGEPASNAFPILMESNEAVSDLQDRIKVQRPDAFANINAEQLILWNVSIPVTLETKHKPIILGEIESPTKLNPTDGFRHVVNWGLSRERIQILVQQSPSDTPVYNAKDFEVVVKYDSKIEEKEEEKEDNDFYYYSDDDDEEEEEEEEQEEEEEEEQGSDLRDLLKEAIASSSTKLTIHLRSSARSFTRWSFSDVCAEYQLPVSAYPDIEDLAPFIGILSTPLETDLQKSMLESLTYEVSSRAGIVNIVDANRATKSLLISPFLFAAARLFDGDFFLLNRQGLIGRRGHEAVDCLVTSRKDGEYISGVTIVKRGDFRNGYARNMVQLEAMLTLRERERKLKGKDKEPPRKHKSFGIVTDSEKWAFLECTQHEDKTVSFKASMLSDQIDYNADMDKDVESVFEKLAWLWSQMKNELLPTSPRIKRMKPNPI</sequence>
<evidence type="ECO:0000256" key="1">
    <source>
        <dbReference type="ARBA" id="ARBA00004340"/>
    </source>
</evidence>
<keyword evidence="7" id="KW-1185">Reference proteome</keyword>
<accession>A0A9P6KFP3</accession>
<proteinExistence type="predicted"/>
<dbReference type="GO" id="GO:0005576">
    <property type="term" value="C:extracellular region"/>
    <property type="evidence" value="ECO:0007669"/>
    <property type="project" value="UniProtKB-SubCell"/>
</dbReference>
<gene>
    <name evidence="6" type="ORF">BGW38_008356</name>
</gene>
<dbReference type="InterPro" id="IPR045379">
    <property type="entry name" value="Crinkler_N"/>
</dbReference>
<protein>
    <recommendedName>
        <fullName evidence="5">Crinkler effector protein N-terminal domain-containing protein</fullName>
    </recommendedName>
</protein>
<reference evidence="6" key="1">
    <citation type="journal article" date="2020" name="Fungal Divers.">
        <title>Resolving the Mortierellaceae phylogeny through synthesis of multi-gene phylogenetics and phylogenomics.</title>
        <authorList>
            <person name="Vandepol N."/>
            <person name="Liber J."/>
            <person name="Desiro A."/>
            <person name="Na H."/>
            <person name="Kennedy M."/>
            <person name="Barry K."/>
            <person name="Grigoriev I.V."/>
            <person name="Miller A.N."/>
            <person name="O'Donnell K."/>
            <person name="Stajich J.E."/>
            <person name="Bonito G."/>
        </authorList>
    </citation>
    <scope>NUCLEOTIDE SEQUENCE</scope>
    <source>
        <strain evidence="6">KOD1015</strain>
    </source>
</reference>
<evidence type="ECO:0000313" key="7">
    <source>
        <dbReference type="Proteomes" id="UP000780801"/>
    </source>
</evidence>
<comment type="subcellular location">
    <subcellularLocation>
        <location evidence="1">Host cell</location>
    </subcellularLocation>
    <subcellularLocation>
        <location evidence="2">Secreted</location>
    </subcellularLocation>
</comment>
<organism evidence="6 7">
    <name type="scientific">Lunasporangiospora selenospora</name>
    <dbReference type="NCBI Taxonomy" id="979761"/>
    <lineage>
        <taxon>Eukaryota</taxon>
        <taxon>Fungi</taxon>
        <taxon>Fungi incertae sedis</taxon>
        <taxon>Mucoromycota</taxon>
        <taxon>Mortierellomycotina</taxon>
        <taxon>Mortierellomycetes</taxon>
        <taxon>Mortierellales</taxon>
        <taxon>Mortierellaceae</taxon>
        <taxon>Lunasporangiospora</taxon>
    </lineage>
</organism>
<feature type="region of interest" description="Disordered" evidence="4">
    <location>
        <begin position="131"/>
        <end position="171"/>
    </location>
</feature>
<evidence type="ECO:0000256" key="4">
    <source>
        <dbReference type="SAM" id="MobiDB-lite"/>
    </source>
</evidence>
<dbReference type="AlphaFoldDB" id="A0A9P6KFP3"/>
<keyword evidence="3" id="KW-0964">Secreted</keyword>